<dbReference type="EMBL" id="CACTIH010001933">
    <property type="protein sequence ID" value="CAA2969180.1"/>
    <property type="molecule type" value="Genomic_DNA"/>
</dbReference>
<sequence length="102" mass="12072">MLWDEGVYTCDMQMKQNFQLKAALMWTISDFPGYGVLSGWNTHRLKSCPYCMVRTKSFRLKNRGKTSFLIVIVNSYHSTMHLENKETSFTKVELRRIWRNIG</sequence>
<comment type="caution">
    <text evidence="1">The sequence shown here is derived from an EMBL/GenBank/DDBJ whole genome shotgun (WGS) entry which is preliminary data.</text>
</comment>
<protein>
    <submittedName>
        <fullName evidence="1">Uncharacterized protein</fullName>
    </submittedName>
</protein>
<dbReference type="InterPro" id="IPR004242">
    <property type="entry name" value="Transposase_21"/>
</dbReference>
<organism evidence="1 2">
    <name type="scientific">Olea europaea subsp. europaea</name>
    <dbReference type="NCBI Taxonomy" id="158383"/>
    <lineage>
        <taxon>Eukaryota</taxon>
        <taxon>Viridiplantae</taxon>
        <taxon>Streptophyta</taxon>
        <taxon>Embryophyta</taxon>
        <taxon>Tracheophyta</taxon>
        <taxon>Spermatophyta</taxon>
        <taxon>Magnoliopsida</taxon>
        <taxon>eudicotyledons</taxon>
        <taxon>Gunneridae</taxon>
        <taxon>Pentapetalae</taxon>
        <taxon>asterids</taxon>
        <taxon>lamiids</taxon>
        <taxon>Lamiales</taxon>
        <taxon>Oleaceae</taxon>
        <taxon>Oleeae</taxon>
        <taxon>Olea</taxon>
    </lineage>
</organism>
<dbReference type="Gramene" id="OE9A045621T1">
    <property type="protein sequence ID" value="OE9A045621C1"/>
    <property type="gene ID" value="OE9A045621"/>
</dbReference>
<dbReference type="AlphaFoldDB" id="A0A8S0QTN1"/>
<dbReference type="Pfam" id="PF02992">
    <property type="entry name" value="Transposase_21"/>
    <property type="match status" value="1"/>
</dbReference>
<dbReference type="PANTHER" id="PTHR10775">
    <property type="entry name" value="OS08G0208400 PROTEIN"/>
    <property type="match status" value="1"/>
</dbReference>
<proteinExistence type="predicted"/>
<keyword evidence="2" id="KW-1185">Reference proteome</keyword>
<dbReference type="OrthoDB" id="911793at2759"/>
<evidence type="ECO:0000313" key="2">
    <source>
        <dbReference type="Proteomes" id="UP000594638"/>
    </source>
</evidence>
<reference evidence="1 2" key="1">
    <citation type="submission" date="2019-12" db="EMBL/GenBank/DDBJ databases">
        <authorList>
            <person name="Alioto T."/>
            <person name="Alioto T."/>
            <person name="Gomez Garrido J."/>
        </authorList>
    </citation>
    <scope>NUCLEOTIDE SEQUENCE [LARGE SCALE GENOMIC DNA]</scope>
</reference>
<gene>
    <name evidence="1" type="ORF">OLEA9_A045621</name>
</gene>
<dbReference type="Proteomes" id="UP000594638">
    <property type="component" value="Unassembled WGS sequence"/>
</dbReference>
<dbReference type="PANTHER" id="PTHR10775:SF185">
    <property type="entry name" value="OS08G0208400 PROTEIN"/>
    <property type="match status" value="1"/>
</dbReference>
<accession>A0A8S0QTN1</accession>
<evidence type="ECO:0000313" key="1">
    <source>
        <dbReference type="EMBL" id="CAA2969180.1"/>
    </source>
</evidence>
<name>A0A8S0QTN1_OLEEU</name>